<proteinExistence type="inferred from homology"/>
<dbReference type="CDD" id="cd05233">
    <property type="entry name" value="SDR_c"/>
    <property type="match status" value="1"/>
</dbReference>
<dbReference type="Pfam" id="PF13561">
    <property type="entry name" value="adh_short_C2"/>
    <property type="match status" value="1"/>
</dbReference>
<accession>A0A4P6PY42</accession>
<dbReference type="GO" id="GO:0047001">
    <property type="term" value="F:2-dehydro-3-deoxy-D-gluconate 5-dehydrogenase activity"/>
    <property type="evidence" value="ECO:0007669"/>
    <property type="project" value="UniProtKB-EC"/>
</dbReference>
<dbReference type="GO" id="GO:0048038">
    <property type="term" value="F:quinone binding"/>
    <property type="evidence" value="ECO:0007669"/>
    <property type="project" value="TreeGrafter"/>
</dbReference>
<protein>
    <submittedName>
        <fullName evidence="3">2-dehydro-3-deoxy-D-gluconate 5-dehydrogenase</fullName>
        <ecNumber evidence="3">1.1.1.127</ecNumber>
    </submittedName>
</protein>
<dbReference type="FunFam" id="3.40.50.720:FF:000084">
    <property type="entry name" value="Short-chain dehydrogenase reductase"/>
    <property type="match status" value="1"/>
</dbReference>
<dbReference type="KEGG" id="strr:EKD16_06120"/>
<name>A0A4P6PY42_9ACTN</name>
<gene>
    <name evidence="3" type="primary">kduD</name>
    <name evidence="3" type="ORF">EKD16_06120</name>
</gene>
<keyword evidence="4" id="KW-1185">Reference proteome</keyword>
<dbReference type="RefSeq" id="WP_131097464.1">
    <property type="nucleotide sequence ID" value="NZ_CP036455.1"/>
</dbReference>
<dbReference type="AlphaFoldDB" id="A0A4P6PY42"/>
<dbReference type="InterPro" id="IPR002347">
    <property type="entry name" value="SDR_fam"/>
</dbReference>
<organism evidence="3 4">
    <name type="scientific">Streptomonospora litoralis</name>
    <dbReference type="NCBI Taxonomy" id="2498135"/>
    <lineage>
        <taxon>Bacteria</taxon>
        <taxon>Bacillati</taxon>
        <taxon>Actinomycetota</taxon>
        <taxon>Actinomycetes</taxon>
        <taxon>Streptosporangiales</taxon>
        <taxon>Nocardiopsidaceae</taxon>
        <taxon>Streptomonospora</taxon>
    </lineage>
</organism>
<comment type="similarity">
    <text evidence="1">Belongs to the short-chain dehydrogenases/reductases (SDR) family.</text>
</comment>
<evidence type="ECO:0000256" key="1">
    <source>
        <dbReference type="ARBA" id="ARBA00006484"/>
    </source>
</evidence>
<evidence type="ECO:0000313" key="3">
    <source>
        <dbReference type="EMBL" id="QBI53023.1"/>
    </source>
</evidence>
<dbReference type="OrthoDB" id="7064009at2"/>
<dbReference type="EMBL" id="CP036455">
    <property type="protein sequence ID" value="QBI53023.1"/>
    <property type="molecule type" value="Genomic_DNA"/>
</dbReference>
<dbReference type="GO" id="GO:0006633">
    <property type="term" value="P:fatty acid biosynthetic process"/>
    <property type="evidence" value="ECO:0007669"/>
    <property type="project" value="TreeGrafter"/>
</dbReference>
<dbReference type="EC" id="1.1.1.127" evidence="3"/>
<dbReference type="PANTHER" id="PTHR42760">
    <property type="entry name" value="SHORT-CHAIN DEHYDROGENASES/REDUCTASES FAMILY MEMBER"/>
    <property type="match status" value="1"/>
</dbReference>
<sequence>MNDTNTPAWAAFAPEMFSGRTALVTGAAGGMGEQTALAFASYGAHVVATDRDTDGLQETLRRCREAGGGRHTAVTADLAAPEGIAEVFAAVDRYGDLDHVVTCAALITAESALDIDRAHWQKLFDVNVAGTFFVLQEAYRRMLTRGSGTVVAVGSDAGKRGGGGLIADAAYAASKASVLSVVKSFAREFAGTGVRVNALTPGPSDTPLHTGVSQDLKEKIGAGLPIGRMGRADELAAAALFLSGPGAAFVYGASFNVDGGSMFE</sequence>
<dbReference type="PANTHER" id="PTHR42760:SF133">
    <property type="entry name" value="3-OXOACYL-[ACYL-CARRIER-PROTEIN] REDUCTASE"/>
    <property type="match status" value="1"/>
</dbReference>
<keyword evidence="2 3" id="KW-0560">Oxidoreductase</keyword>
<evidence type="ECO:0000256" key="2">
    <source>
        <dbReference type="ARBA" id="ARBA00023002"/>
    </source>
</evidence>
<dbReference type="SUPFAM" id="SSF51735">
    <property type="entry name" value="NAD(P)-binding Rossmann-fold domains"/>
    <property type="match status" value="1"/>
</dbReference>
<evidence type="ECO:0000313" key="4">
    <source>
        <dbReference type="Proteomes" id="UP000292235"/>
    </source>
</evidence>
<dbReference type="InterPro" id="IPR036291">
    <property type="entry name" value="NAD(P)-bd_dom_sf"/>
</dbReference>
<reference evidence="3 4" key="1">
    <citation type="submission" date="2019-02" db="EMBL/GenBank/DDBJ databases">
        <authorList>
            <person name="Khodamoradi S."/>
            <person name="Hahnke R.L."/>
            <person name="Kaempfer P."/>
            <person name="Schumann P."/>
            <person name="Rohde M."/>
            <person name="Steinert M."/>
            <person name="Luzhetskyy A."/>
            <person name="Wink J."/>
            <person name="Ruckert C."/>
        </authorList>
    </citation>
    <scope>NUCLEOTIDE SEQUENCE [LARGE SCALE GENOMIC DNA]</scope>
    <source>
        <strain evidence="3 4">M2</strain>
    </source>
</reference>
<dbReference type="Gene3D" id="3.40.50.720">
    <property type="entry name" value="NAD(P)-binding Rossmann-like Domain"/>
    <property type="match status" value="1"/>
</dbReference>
<dbReference type="Proteomes" id="UP000292235">
    <property type="component" value="Chromosome"/>
</dbReference>
<dbReference type="PRINTS" id="PR00081">
    <property type="entry name" value="GDHRDH"/>
</dbReference>